<organism evidence="1 2">
    <name type="scientific">Sphingomonas turrisvirgatae</name>
    <dbReference type="NCBI Taxonomy" id="1888892"/>
    <lineage>
        <taxon>Bacteria</taxon>
        <taxon>Pseudomonadati</taxon>
        <taxon>Pseudomonadota</taxon>
        <taxon>Alphaproteobacteria</taxon>
        <taxon>Sphingomonadales</taxon>
        <taxon>Sphingomonadaceae</taxon>
        <taxon>Sphingomonas</taxon>
    </lineage>
</organism>
<dbReference type="OrthoDB" id="9814909at2"/>
<sequence>MMGGDDPERALVLTYAPDAVSSRALAAMLALDDRLADTVRTTSEPMLGQIRLKWWQEAIAGLDVSASPAEPVLQALADDVIAQGVRGGDLAVVADAWGELLNDELDEAAVARFAVRGAALFAAAGQVARAAADDPVRLAGEGWALADLALKISDADEAARVRSAADKALQATLGRHWSRNGRALGAMAHLARLDLAGVPRGAPRRVARALWHRMTGR</sequence>
<dbReference type="Proteomes" id="UP000094487">
    <property type="component" value="Unassembled WGS sequence"/>
</dbReference>
<gene>
    <name evidence="1" type="ORF">BFL28_00155</name>
</gene>
<protein>
    <recommendedName>
        <fullName evidence="3">Phytoene synthase</fullName>
    </recommendedName>
</protein>
<evidence type="ECO:0000313" key="1">
    <source>
        <dbReference type="EMBL" id="ODP38505.1"/>
    </source>
</evidence>
<dbReference type="STRING" id="1888892.BFL28_00155"/>
<comment type="caution">
    <text evidence="1">The sequence shown here is derived from an EMBL/GenBank/DDBJ whole genome shotgun (WGS) entry which is preliminary data.</text>
</comment>
<evidence type="ECO:0008006" key="3">
    <source>
        <dbReference type="Google" id="ProtNLM"/>
    </source>
</evidence>
<reference evidence="1 2" key="1">
    <citation type="submission" date="2016-08" db="EMBL/GenBank/DDBJ databases">
        <title>Draft genome of the agarase producing Sphingomonas sp. MCT13.</title>
        <authorList>
            <person name="D'Andrea M.M."/>
            <person name="Rossolini G.M."/>
            <person name="Thaller M.C."/>
        </authorList>
    </citation>
    <scope>NUCLEOTIDE SEQUENCE [LARGE SCALE GENOMIC DNA]</scope>
    <source>
        <strain evidence="1 2">MCT13</strain>
    </source>
</reference>
<accession>A0A1E3LZH6</accession>
<dbReference type="AlphaFoldDB" id="A0A1E3LZH6"/>
<dbReference type="EMBL" id="MDDS01000013">
    <property type="protein sequence ID" value="ODP38505.1"/>
    <property type="molecule type" value="Genomic_DNA"/>
</dbReference>
<proteinExistence type="predicted"/>
<keyword evidence="2" id="KW-1185">Reference proteome</keyword>
<name>A0A1E3LZH6_9SPHN</name>
<dbReference type="RefSeq" id="WP_069319594.1">
    <property type="nucleotide sequence ID" value="NZ_MDDS01000013.1"/>
</dbReference>
<evidence type="ECO:0000313" key="2">
    <source>
        <dbReference type="Proteomes" id="UP000094487"/>
    </source>
</evidence>